<organism evidence="2 4">
    <name type="scientific">Streptococcus agalactiae</name>
    <dbReference type="NCBI Taxonomy" id="1311"/>
    <lineage>
        <taxon>Bacteria</taxon>
        <taxon>Bacillati</taxon>
        <taxon>Bacillota</taxon>
        <taxon>Bacilli</taxon>
        <taxon>Lactobacillales</taxon>
        <taxon>Streptococcaceae</taxon>
        <taxon>Streptococcus</taxon>
    </lineage>
</organism>
<evidence type="ECO:0000313" key="1">
    <source>
        <dbReference type="EMBL" id="OCM72315.1"/>
    </source>
</evidence>
<dbReference type="AlphaFoldDB" id="A0A0E1EJY3"/>
<sequence length="179" mass="21307">MKIAIIGYSGSGKSTLARKLGNYYNCNVLHLDSIHFAPNWEERKYDDMIDDVSSMLERRTWIIEGNYKKLLYQERLADADEIIFFDFNRFNCLWRAFKRYCKFRGKTRPDMANGCPEKLDFEFISWILKDGRSDKQKSNYKQVIENYPQKIKILKHQRDLEQYLKELPVASNTDPLKSL</sequence>
<dbReference type="OMA" id="WIWEYPN"/>
<proteinExistence type="predicted"/>
<gene>
    <name evidence="1" type="ORF">AX245_00245</name>
    <name evidence="2" type="ORF">C4618_11035</name>
</gene>
<dbReference type="InterPro" id="IPR027417">
    <property type="entry name" value="P-loop_NTPase"/>
</dbReference>
<dbReference type="EMBL" id="MAWT01000008">
    <property type="protein sequence ID" value="OCM72315.1"/>
    <property type="molecule type" value="Genomic_DNA"/>
</dbReference>
<dbReference type="SUPFAM" id="SSF52540">
    <property type="entry name" value="P-loop containing nucleoside triphosphate hydrolases"/>
    <property type="match status" value="1"/>
</dbReference>
<comment type="caution">
    <text evidence="2">The sequence shown here is derived from an EMBL/GenBank/DDBJ whole genome shotgun (WGS) entry which is preliminary data.</text>
</comment>
<dbReference type="Proteomes" id="UP000093122">
    <property type="component" value="Unassembled WGS sequence"/>
</dbReference>
<dbReference type="Gene3D" id="3.40.50.300">
    <property type="entry name" value="P-loop containing nucleotide triphosphate hydrolases"/>
    <property type="match status" value="1"/>
</dbReference>
<dbReference type="KEGG" id="sage:EN72_10720"/>
<dbReference type="RefSeq" id="WP_000684245.1">
    <property type="nucleotide sequence ID" value="NZ_BCNI01000003.1"/>
</dbReference>
<dbReference type="Proteomes" id="UP000256718">
    <property type="component" value="Unassembled WGS sequence"/>
</dbReference>
<evidence type="ECO:0000313" key="2">
    <source>
        <dbReference type="EMBL" id="RDY77736.1"/>
    </source>
</evidence>
<accession>A0A0E1EJY3</accession>
<dbReference type="PANTHER" id="PTHR37816">
    <property type="entry name" value="YALI0E33011P"/>
    <property type="match status" value="1"/>
</dbReference>
<dbReference type="EMBL" id="QHGZ01000219">
    <property type="protein sequence ID" value="RDY77736.1"/>
    <property type="molecule type" value="Genomic_DNA"/>
</dbReference>
<reference evidence="1 3" key="1">
    <citation type="journal article" date="2016" name="Sci. Rep.">
        <title>Serotype IV Streptococcus agalactiae ST-452 has arisen from large genomic recombination events between CC23 and the hypervirulent CC17 lineages.</title>
        <authorList>
            <person name="Campisi E."/>
            <person name="Rinaudo C.D."/>
            <person name="Donati C."/>
            <person name="Barucco M."/>
            <person name="Torricelli G."/>
            <person name="Edwards M.S."/>
            <person name="Baker C.J."/>
            <person name="Margarit I."/>
            <person name="Rosini R."/>
        </authorList>
    </citation>
    <scope>NUCLEOTIDE SEQUENCE [LARGE SCALE GENOMIC DNA]</scope>
    <source>
        <strain evidence="1 3">CZ-PW-140</strain>
    </source>
</reference>
<dbReference type="NCBIfam" id="NF005576">
    <property type="entry name" value="PRK07261.1"/>
    <property type="match status" value="1"/>
</dbReference>
<protein>
    <submittedName>
        <fullName evidence="1 2">Topology modulation protein</fullName>
    </submittedName>
</protein>
<evidence type="ECO:0000313" key="4">
    <source>
        <dbReference type="Proteomes" id="UP000256718"/>
    </source>
</evidence>
<reference evidence="2 4" key="2">
    <citation type="journal article" date="2018" name="Emerg. Microbes Infect.">
        <title>Phenotypic and molecular analysis of nontypeable Group B streptococci: identification of cps2a and hybrid cps2a/cps5 Group B streptococcal capsule gene clusters.</title>
        <authorList>
            <person name="Alhhazmi A."/>
            <person name="Tyrrell G.J."/>
        </authorList>
    </citation>
    <scope>NUCLEOTIDE SEQUENCE [LARGE SCALE GENOMIC DNA]</scope>
    <source>
        <strain evidence="2 4">PLGBS17</strain>
    </source>
</reference>
<dbReference type="InterPro" id="IPR052922">
    <property type="entry name" value="Cytidylate_Kinase-2"/>
</dbReference>
<name>A0A0E1EJY3_STRAG</name>
<evidence type="ECO:0000313" key="3">
    <source>
        <dbReference type="Proteomes" id="UP000093122"/>
    </source>
</evidence>
<dbReference type="PANTHER" id="PTHR37816:SF3">
    <property type="entry name" value="MODULATES DNA TOPOLOGY"/>
    <property type="match status" value="1"/>
</dbReference>